<dbReference type="Pfam" id="PF13913">
    <property type="entry name" value="zf-C2HC_2"/>
    <property type="match status" value="2"/>
</dbReference>
<dbReference type="InterPro" id="IPR026104">
    <property type="entry name" value="ZNF_C2HC_dom_1C"/>
</dbReference>
<accession>A0ABR1B5D4</accession>
<feature type="region of interest" description="Disordered" evidence="7">
    <location>
        <begin position="435"/>
        <end position="488"/>
    </location>
</feature>
<feature type="region of interest" description="Disordered" evidence="7">
    <location>
        <begin position="630"/>
        <end position="666"/>
    </location>
</feature>
<organism evidence="9 10">
    <name type="scientific">Polyplax serrata</name>
    <name type="common">Common mouse louse</name>
    <dbReference type="NCBI Taxonomy" id="468196"/>
    <lineage>
        <taxon>Eukaryota</taxon>
        <taxon>Metazoa</taxon>
        <taxon>Ecdysozoa</taxon>
        <taxon>Arthropoda</taxon>
        <taxon>Hexapoda</taxon>
        <taxon>Insecta</taxon>
        <taxon>Pterygota</taxon>
        <taxon>Neoptera</taxon>
        <taxon>Paraneoptera</taxon>
        <taxon>Psocodea</taxon>
        <taxon>Troctomorpha</taxon>
        <taxon>Phthiraptera</taxon>
        <taxon>Anoplura</taxon>
        <taxon>Polyplacidae</taxon>
        <taxon>Polyplax</taxon>
    </lineage>
</organism>
<comment type="similarity">
    <text evidence="1">Belongs to the ZC2HC1 family.</text>
</comment>
<feature type="domain" description="C2HC/C3H-type" evidence="8">
    <location>
        <begin position="603"/>
        <end position="632"/>
    </location>
</feature>
<feature type="compositionally biased region" description="Polar residues" evidence="7">
    <location>
        <begin position="385"/>
        <end position="397"/>
    </location>
</feature>
<keyword evidence="4" id="KW-0862">Zinc</keyword>
<evidence type="ECO:0000313" key="9">
    <source>
        <dbReference type="EMBL" id="KAK6635149.1"/>
    </source>
</evidence>
<feature type="compositionally biased region" description="Polar residues" evidence="7">
    <location>
        <begin position="360"/>
        <end position="377"/>
    </location>
</feature>
<dbReference type="Proteomes" id="UP001359485">
    <property type="component" value="Unassembled WGS sequence"/>
</dbReference>
<sequence>MDGNYFSLAKSVSSKSWASKSWDSAYSLRREQPVVDAAIGTAESSEPNGSSFKKVGMEVLGGTNDILLTQTAVLSVVFISEIQIASSSNVHAYIDSTTTYNSKLERCLMARFQQKQLQEKEEKLLRLYEEQQKRALKSVGSRSGGTSVSPASSVGVGKVRYLFQSRRITEGKNGIGITGRDKSYPLEPLTKYPSARNLERDGRHRTARRTGASNWTSGPHQRSYSLDRYNTNLSGRNEYPYDLNGNEDYDYVDRYVTGDGRSIAGIRREKPNLVFSGRSQPDLHFYEVPNLQERSAFSKARNANYEREERNDTYLTQYSVKPSARWESDQNRNQDYGIQTNSFGGDGMEGRFRNFVSQGAANRSVGQQGPRTRTLASARQDVKETTSTNAISGNVSSPVRKIRKPTPVPLSVAPTNLFQREIKRTPRTETIKEVPMPVSSARTSASRTQAGSSAKPLTSTVRNLPPTPQRSSPISKATASSQAVTTKSSLPSNLVDCRICGRHFAADRVAKHEEVCQKSSKKRKPFDALQQRVKGTEVEKYVRKSSKTLRSQPEQVAKPQSNWRKKHEEFIRNIRAAKEVSVHLKNGGKLSDLPPPPPSDYSDYIQCPHCSRKFNSSAAERHIPKCANIINNKPKPGLQKSGGLKQGTKLLRTASVSSPPAVRGRK</sequence>
<keyword evidence="10" id="KW-1185">Reference proteome</keyword>
<proteinExistence type="inferred from homology"/>
<dbReference type="InterPro" id="IPR049899">
    <property type="entry name" value="Znf_C2HC_C3H"/>
</dbReference>
<evidence type="ECO:0000256" key="3">
    <source>
        <dbReference type="ARBA" id="ARBA00022771"/>
    </source>
</evidence>
<evidence type="ECO:0000256" key="7">
    <source>
        <dbReference type="SAM" id="MobiDB-lite"/>
    </source>
</evidence>
<feature type="compositionally biased region" description="Polar residues" evidence="7">
    <location>
        <begin position="211"/>
        <end position="223"/>
    </location>
</feature>
<keyword evidence="3 6" id="KW-0863">Zinc-finger</keyword>
<protein>
    <recommendedName>
        <fullName evidence="8">C2HC/C3H-type domain-containing protein</fullName>
    </recommendedName>
</protein>
<dbReference type="PANTHER" id="PTHR14649:SF1">
    <property type="entry name" value="ZINC FINGER C2HC DOMAIN-CONTAINING PROTEIN 1C"/>
    <property type="match status" value="1"/>
</dbReference>
<dbReference type="PANTHER" id="PTHR14649">
    <property type="entry name" value="ZINC FINGER C2HC DOMAIN-CONTAINING PROTEIN 1C"/>
    <property type="match status" value="1"/>
</dbReference>
<name>A0ABR1B5D4_POLSC</name>
<keyword evidence="2" id="KW-0479">Metal-binding</keyword>
<feature type="region of interest" description="Disordered" evidence="7">
    <location>
        <begin position="360"/>
        <end position="408"/>
    </location>
</feature>
<evidence type="ECO:0000256" key="4">
    <source>
        <dbReference type="ARBA" id="ARBA00022833"/>
    </source>
</evidence>
<dbReference type="PROSITE" id="PS52027">
    <property type="entry name" value="ZF_C2HC_C3H"/>
    <property type="match status" value="2"/>
</dbReference>
<evidence type="ECO:0000256" key="5">
    <source>
        <dbReference type="ARBA" id="ARBA00023054"/>
    </source>
</evidence>
<feature type="region of interest" description="Disordered" evidence="7">
    <location>
        <begin position="174"/>
        <end position="223"/>
    </location>
</feature>
<dbReference type="Gene3D" id="3.30.160.60">
    <property type="entry name" value="Classic Zinc Finger"/>
    <property type="match status" value="2"/>
</dbReference>
<reference evidence="9 10" key="1">
    <citation type="submission" date="2023-09" db="EMBL/GenBank/DDBJ databases">
        <title>Genomes of two closely related lineages of the louse Polyplax serrata with different host specificities.</title>
        <authorList>
            <person name="Martinu J."/>
            <person name="Tarabai H."/>
            <person name="Stefka J."/>
            <person name="Hypsa V."/>
        </authorList>
    </citation>
    <scope>NUCLEOTIDE SEQUENCE [LARGE SCALE GENOMIC DNA]</scope>
    <source>
        <strain evidence="9">98ZLc_SE</strain>
    </source>
</reference>
<feature type="compositionally biased region" description="Low complexity" evidence="7">
    <location>
        <begin position="439"/>
        <end position="454"/>
    </location>
</feature>
<comment type="caution">
    <text evidence="9">The sequence shown here is derived from an EMBL/GenBank/DDBJ whole genome shotgun (WGS) entry which is preliminary data.</text>
</comment>
<evidence type="ECO:0000256" key="1">
    <source>
        <dbReference type="ARBA" id="ARBA00010843"/>
    </source>
</evidence>
<dbReference type="EMBL" id="JAWJWF010000003">
    <property type="protein sequence ID" value="KAK6635149.1"/>
    <property type="molecule type" value="Genomic_DNA"/>
</dbReference>
<feature type="domain" description="C2HC/C3H-type" evidence="8">
    <location>
        <begin position="493"/>
        <end position="522"/>
    </location>
</feature>
<keyword evidence="5" id="KW-0175">Coiled coil</keyword>
<evidence type="ECO:0000259" key="8">
    <source>
        <dbReference type="PROSITE" id="PS52027"/>
    </source>
</evidence>
<evidence type="ECO:0000256" key="2">
    <source>
        <dbReference type="ARBA" id="ARBA00022723"/>
    </source>
</evidence>
<gene>
    <name evidence="9" type="ORF">RUM44_000398</name>
</gene>
<evidence type="ECO:0000256" key="6">
    <source>
        <dbReference type="PROSITE-ProRule" id="PRU01371"/>
    </source>
</evidence>
<evidence type="ECO:0000313" key="10">
    <source>
        <dbReference type="Proteomes" id="UP001359485"/>
    </source>
</evidence>
<feature type="compositionally biased region" description="Polar residues" evidence="7">
    <location>
        <begin position="469"/>
        <end position="488"/>
    </location>
</feature>